<dbReference type="PATRIC" id="fig|748727.19.peg.566"/>
<dbReference type="RefSeq" id="WP_013239773.1">
    <property type="nucleotide sequence ID" value="NC_014328.1"/>
</dbReference>
<reference evidence="2 4" key="2">
    <citation type="journal article" date="2010" name="Proc. Natl. Acad. Sci. U.S.A.">
        <title>Clostridium ljungdahlii represents a microbial production platform based on syngas.</title>
        <authorList>
            <person name="Kopke M."/>
            <person name="Held C."/>
            <person name="Hujer S."/>
            <person name="Liesegang H."/>
            <person name="Wiezer A."/>
            <person name="Wollherr A."/>
            <person name="Ehrenreich A."/>
            <person name="Liebl W."/>
            <person name="Gottschalk G."/>
            <person name="Durre P."/>
        </authorList>
    </citation>
    <scope>NUCLEOTIDE SEQUENCE [LARGE SCALE GENOMIC DNA]</scope>
    <source>
        <strain evidence="4">ATCC 55383 / DSM 13528 / PETC</strain>
        <strain evidence="2">DSM 13528</strain>
    </source>
</reference>
<evidence type="ECO:0000313" key="5">
    <source>
        <dbReference type="Proteomes" id="UP000077020"/>
    </source>
</evidence>
<accession>D8GQ99</accession>
<dbReference type="EMBL" id="LITS01000001">
    <property type="protein sequence ID" value="OAA89941.1"/>
    <property type="molecule type" value="Genomic_DNA"/>
</dbReference>
<dbReference type="AlphaFoldDB" id="D8GQ99"/>
<evidence type="ECO:0000313" key="2">
    <source>
        <dbReference type="EMBL" id="ADK16190.1"/>
    </source>
</evidence>
<dbReference type="HOGENOM" id="CLU_174765_0_1_9"/>
<keyword evidence="5" id="KW-1185">Reference proteome</keyword>
<dbReference type="eggNOG" id="COG0433">
    <property type="taxonomic scope" value="Bacteria"/>
</dbReference>
<dbReference type="Pfam" id="PF13619">
    <property type="entry name" value="KTSC"/>
    <property type="match status" value="1"/>
</dbReference>
<evidence type="ECO:0000313" key="4">
    <source>
        <dbReference type="Proteomes" id="UP000001656"/>
    </source>
</evidence>
<dbReference type="STRING" id="748727.CLJU_c31420"/>
<dbReference type="KEGG" id="clj:CLJU_c31420"/>
<protein>
    <recommendedName>
        <fullName evidence="1">KTSC domain-containing protein</fullName>
    </recommendedName>
</protein>
<proteinExistence type="predicted"/>
<dbReference type="OrthoDB" id="8450910at2"/>
<dbReference type="Proteomes" id="UP000077020">
    <property type="component" value="Unassembled WGS sequence"/>
</dbReference>
<dbReference type="Proteomes" id="UP000001656">
    <property type="component" value="Chromosome"/>
</dbReference>
<sequence length="69" mass="7850">MQHIPVTSSDLNSVGYDPTSQTLEIQFNSGGVYQYFGVPSNIYEGLMTAPSHGKYFHAYIKNNYSWRKL</sequence>
<gene>
    <name evidence="2" type="ordered locus">CLJU_c31420</name>
    <name evidence="3" type="ORF">WX45_01780</name>
</gene>
<organism evidence="2 4">
    <name type="scientific">Clostridium ljungdahlii (strain ATCC 55383 / DSM 13528 / PETC)</name>
    <dbReference type="NCBI Taxonomy" id="748727"/>
    <lineage>
        <taxon>Bacteria</taxon>
        <taxon>Bacillati</taxon>
        <taxon>Bacillota</taxon>
        <taxon>Clostridia</taxon>
        <taxon>Eubacteriales</taxon>
        <taxon>Clostridiaceae</taxon>
        <taxon>Clostridium</taxon>
    </lineage>
</organism>
<name>D8GQ99_CLOLD</name>
<evidence type="ECO:0000313" key="3">
    <source>
        <dbReference type="EMBL" id="OAA89941.1"/>
    </source>
</evidence>
<feature type="domain" description="KTSC" evidence="1">
    <location>
        <begin position="7"/>
        <end position="64"/>
    </location>
</feature>
<reference evidence="2" key="1">
    <citation type="submission" date="2009-07" db="EMBL/GenBank/DDBJ databases">
        <authorList>
            <person name="Koepke M."/>
            <person name="Hujer S."/>
            <person name="Held C."/>
            <person name="Wiezer A."/>
            <person name="Liesegang H."/>
            <person name="Ehrenreich A."/>
            <person name="Gottschalk G."/>
            <person name="Duerre P."/>
        </authorList>
    </citation>
    <scope>NUCLEOTIDE SEQUENCE</scope>
    <source>
        <strain evidence="2">DSM 13528</strain>
    </source>
</reference>
<evidence type="ECO:0000259" key="1">
    <source>
        <dbReference type="Pfam" id="PF13619"/>
    </source>
</evidence>
<dbReference type="EMBL" id="CP001666">
    <property type="protein sequence ID" value="ADK16190.1"/>
    <property type="molecule type" value="Genomic_DNA"/>
</dbReference>
<dbReference type="InterPro" id="IPR025309">
    <property type="entry name" value="KTSC_dom"/>
</dbReference>
<reference evidence="3 5" key="3">
    <citation type="journal article" date="2016" name="Biotechnol. Bioeng.">
        <title>Traits of selected Clostridium strains for syngas fermentation to ethanol.</title>
        <authorList>
            <person name="Martin M.E."/>
            <person name="Richter H."/>
            <person name="Saha S."/>
            <person name="Angenent L.T."/>
        </authorList>
    </citation>
    <scope>NUCLEOTIDE SEQUENCE [LARGE SCALE GENOMIC DNA]</scope>
    <source>
        <strain evidence="3 5">PETC</strain>
    </source>
</reference>